<reference evidence="1" key="1">
    <citation type="submission" date="2014-11" db="EMBL/GenBank/DDBJ databases">
        <authorList>
            <person name="Amaro Gonzalez C."/>
        </authorList>
    </citation>
    <scope>NUCLEOTIDE SEQUENCE</scope>
</reference>
<reference evidence="1" key="2">
    <citation type="journal article" date="2015" name="Fish Shellfish Immunol.">
        <title>Early steps in the European eel (Anguilla anguilla)-Vibrio vulnificus interaction in the gills: Role of the RtxA13 toxin.</title>
        <authorList>
            <person name="Callol A."/>
            <person name="Pajuelo D."/>
            <person name="Ebbesson L."/>
            <person name="Teles M."/>
            <person name="MacKenzie S."/>
            <person name="Amaro C."/>
        </authorList>
    </citation>
    <scope>NUCLEOTIDE SEQUENCE</scope>
</reference>
<dbReference type="AlphaFoldDB" id="A0A0E9UV73"/>
<protein>
    <submittedName>
        <fullName evidence="1">Uncharacterized protein</fullName>
    </submittedName>
</protein>
<dbReference type="EMBL" id="GBXM01038911">
    <property type="protein sequence ID" value="JAH69666.1"/>
    <property type="molecule type" value="Transcribed_RNA"/>
</dbReference>
<name>A0A0E9UV73_ANGAN</name>
<accession>A0A0E9UV73</accession>
<organism evidence="1">
    <name type="scientific">Anguilla anguilla</name>
    <name type="common">European freshwater eel</name>
    <name type="synonym">Muraena anguilla</name>
    <dbReference type="NCBI Taxonomy" id="7936"/>
    <lineage>
        <taxon>Eukaryota</taxon>
        <taxon>Metazoa</taxon>
        <taxon>Chordata</taxon>
        <taxon>Craniata</taxon>
        <taxon>Vertebrata</taxon>
        <taxon>Euteleostomi</taxon>
        <taxon>Actinopterygii</taxon>
        <taxon>Neopterygii</taxon>
        <taxon>Teleostei</taxon>
        <taxon>Anguilliformes</taxon>
        <taxon>Anguillidae</taxon>
        <taxon>Anguilla</taxon>
    </lineage>
</organism>
<sequence>MNVFHRINPAYKLLKGLLRLLQCVASTYPLHSLLLNLTVKDMLIE</sequence>
<proteinExistence type="predicted"/>
<evidence type="ECO:0000313" key="1">
    <source>
        <dbReference type="EMBL" id="JAH69666.1"/>
    </source>
</evidence>